<dbReference type="GO" id="GO:0019213">
    <property type="term" value="F:deacetylase activity"/>
    <property type="evidence" value="ECO:0007669"/>
    <property type="project" value="TreeGrafter"/>
</dbReference>
<accession>A0A2K8Z3Z6</accession>
<dbReference type="OrthoDB" id="9774177at2"/>
<dbReference type="InterPro" id="IPR006879">
    <property type="entry name" value="YdjC-like"/>
</dbReference>
<keyword evidence="4" id="KW-0460">Magnesium</keyword>
<evidence type="ECO:0000313" key="8">
    <source>
        <dbReference type="Proteomes" id="UP000232883"/>
    </source>
</evidence>
<feature type="chain" id="PRO_5014972638" description="ChbG/HpnK family deacetylase" evidence="6">
    <location>
        <begin position="22"/>
        <end position="287"/>
    </location>
</feature>
<dbReference type="GO" id="GO:0046872">
    <property type="term" value="F:metal ion binding"/>
    <property type="evidence" value="ECO:0007669"/>
    <property type="project" value="UniProtKB-KW"/>
</dbReference>
<gene>
    <name evidence="7" type="ORF">CWM47_23690</name>
</gene>
<reference evidence="7 8" key="1">
    <citation type="submission" date="2017-11" db="EMBL/GenBank/DDBJ databases">
        <title>Taxonomic description and genome sequences of Spirosoma HA7 sp. nov., isolated from pollen microhabitat of Corylus avellana.</title>
        <authorList>
            <person name="Ambika Manirajan B."/>
            <person name="Suarez C."/>
            <person name="Ratering S."/>
            <person name="Geissler-Plaum R."/>
            <person name="Cardinale M."/>
            <person name="Sylvia S."/>
        </authorList>
    </citation>
    <scope>NUCLEOTIDE SEQUENCE [LARGE SCALE GENOMIC DNA]</scope>
    <source>
        <strain evidence="7 8">HA7</strain>
    </source>
</reference>
<evidence type="ECO:0000256" key="6">
    <source>
        <dbReference type="SAM" id="SignalP"/>
    </source>
</evidence>
<evidence type="ECO:0000256" key="3">
    <source>
        <dbReference type="ARBA" id="ARBA00022801"/>
    </source>
</evidence>
<dbReference type="GO" id="GO:0005975">
    <property type="term" value="P:carbohydrate metabolic process"/>
    <property type="evidence" value="ECO:0007669"/>
    <property type="project" value="InterPro"/>
</dbReference>
<evidence type="ECO:0000256" key="4">
    <source>
        <dbReference type="ARBA" id="ARBA00022842"/>
    </source>
</evidence>
<name>A0A2K8Z3Z6_9BACT</name>
<evidence type="ECO:0000256" key="1">
    <source>
        <dbReference type="ARBA" id="ARBA00001946"/>
    </source>
</evidence>
<dbReference type="Proteomes" id="UP000232883">
    <property type="component" value="Chromosome"/>
</dbReference>
<dbReference type="SUPFAM" id="SSF88713">
    <property type="entry name" value="Glycoside hydrolase/deacetylase"/>
    <property type="match status" value="1"/>
</dbReference>
<sequence>MTTRIFLTLSIILSSLYSATAQSNLPRLIIRGDDMGYAHAGNEAILKCYKEGIEKSIEVLVPSPWFPEAVEMLKQIPTADVGIHLTLTSEWDNIKWRPLTDCPSLRDADGYFYPMIRPNKNYPKRSVVENDWKLAEIEKEFRAQIELAMRKIPRISHLSGHMGCTSLNDEVKALVKKLAQEYHIAQYDMSLMDSGVLMAGYIGAHITSDEKLQSFMKMLESLEAGKTYIFVDHPGLDVPEVQAIHHIGYENVAADRQGVTDIWTNPRVKSLIKSKGIQLIGYSDLGR</sequence>
<dbReference type="Pfam" id="PF04794">
    <property type="entry name" value="YdjC"/>
    <property type="match status" value="1"/>
</dbReference>
<evidence type="ECO:0000256" key="2">
    <source>
        <dbReference type="ARBA" id="ARBA00022723"/>
    </source>
</evidence>
<comment type="cofactor">
    <cofactor evidence="1">
        <name>Mg(2+)</name>
        <dbReference type="ChEBI" id="CHEBI:18420"/>
    </cofactor>
</comment>
<dbReference type="EMBL" id="CP025096">
    <property type="protein sequence ID" value="AUD04585.1"/>
    <property type="molecule type" value="Genomic_DNA"/>
</dbReference>
<keyword evidence="6" id="KW-0732">Signal</keyword>
<keyword evidence="3" id="KW-0378">Hydrolase</keyword>
<dbReference type="RefSeq" id="WP_100990650.1">
    <property type="nucleotide sequence ID" value="NZ_CP025096.1"/>
</dbReference>
<feature type="signal peptide" evidence="6">
    <location>
        <begin position="1"/>
        <end position="21"/>
    </location>
</feature>
<dbReference type="Gene3D" id="3.20.20.370">
    <property type="entry name" value="Glycoside hydrolase/deacetylase"/>
    <property type="match status" value="1"/>
</dbReference>
<keyword evidence="5" id="KW-0119">Carbohydrate metabolism</keyword>
<dbReference type="PANTHER" id="PTHR31609:SF1">
    <property type="entry name" value="CARBOHYDRATE DEACETYLASE"/>
    <property type="match status" value="1"/>
</dbReference>
<proteinExistence type="predicted"/>
<dbReference type="CDD" id="cd10802">
    <property type="entry name" value="YdjC_TTHB029_like"/>
    <property type="match status" value="1"/>
</dbReference>
<dbReference type="PANTHER" id="PTHR31609">
    <property type="entry name" value="YDJC DEACETYLASE FAMILY MEMBER"/>
    <property type="match status" value="1"/>
</dbReference>
<evidence type="ECO:0000256" key="5">
    <source>
        <dbReference type="ARBA" id="ARBA00023277"/>
    </source>
</evidence>
<evidence type="ECO:0000313" key="7">
    <source>
        <dbReference type="EMBL" id="AUD04585.1"/>
    </source>
</evidence>
<organism evidence="7 8">
    <name type="scientific">Spirosoma pollinicola</name>
    <dbReference type="NCBI Taxonomy" id="2057025"/>
    <lineage>
        <taxon>Bacteria</taxon>
        <taxon>Pseudomonadati</taxon>
        <taxon>Bacteroidota</taxon>
        <taxon>Cytophagia</taxon>
        <taxon>Cytophagales</taxon>
        <taxon>Cytophagaceae</taxon>
        <taxon>Spirosoma</taxon>
    </lineage>
</organism>
<evidence type="ECO:0008006" key="9">
    <source>
        <dbReference type="Google" id="ProtNLM"/>
    </source>
</evidence>
<dbReference type="AlphaFoldDB" id="A0A2K8Z3Z6"/>
<keyword evidence="2" id="KW-0479">Metal-binding</keyword>
<protein>
    <recommendedName>
        <fullName evidence="9">ChbG/HpnK family deacetylase</fullName>
    </recommendedName>
</protein>
<dbReference type="InterPro" id="IPR011330">
    <property type="entry name" value="Glyco_hydro/deAcase_b/a-brl"/>
</dbReference>
<dbReference type="KEGG" id="spir:CWM47_23690"/>
<dbReference type="GO" id="GO:0016787">
    <property type="term" value="F:hydrolase activity"/>
    <property type="evidence" value="ECO:0007669"/>
    <property type="project" value="UniProtKB-KW"/>
</dbReference>
<keyword evidence="8" id="KW-1185">Reference proteome</keyword>